<dbReference type="CDD" id="cd17932">
    <property type="entry name" value="DEXQc_UvrD"/>
    <property type="match status" value="1"/>
</dbReference>
<comment type="catalytic activity">
    <reaction evidence="8">
        <text>Couples ATP hydrolysis with the unwinding of duplex DNA by translocating in the 3'-5' direction.</text>
        <dbReference type="EC" id="5.6.2.4"/>
    </reaction>
</comment>
<dbReference type="GO" id="GO:0000725">
    <property type="term" value="P:recombinational repair"/>
    <property type="evidence" value="ECO:0007669"/>
    <property type="project" value="TreeGrafter"/>
</dbReference>
<dbReference type="GO" id="GO:0003677">
    <property type="term" value="F:DNA binding"/>
    <property type="evidence" value="ECO:0007669"/>
    <property type="project" value="UniProtKB-KW"/>
</dbReference>
<dbReference type="Proteomes" id="UP000447355">
    <property type="component" value="Unassembled WGS sequence"/>
</dbReference>
<evidence type="ECO:0000256" key="5">
    <source>
        <dbReference type="ARBA" id="ARBA00022840"/>
    </source>
</evidence>
<dbReference type="GO" id="GO:0005524">
    <property type="term" value="F:ATP binding"/>
    <property type="evidence" value="ECO:0007669"/>
    <property type="project" value="UniProtKB-UniRule"/>
</dbReference>
<evidence type="ECO:0000256" key="3">
    <source>
        <dbReference type="ARBA" id="ARBA00022801"/>
    </source>
</evidence>
<evidence type="ECO:0000256" key="8">
    <source>
        <dbReference type="ARBA" id="ARBA00034617"/>
    </source>
</evidence>
<keyword evidence="6" id="KW-0238">DNA-binding</keyword>
<evidence type="ECO:0000259" key="14">
    <source>
        <dbReference type="PROSITE" id="PS51217"/>
    </source>
</evidence>
<protein>
    <recommendedName>
        <fullName evidence="9">DNA 3'-5' helicase</fullName>
        <ecNumber evidence="9">5.6.2.4</ecNumber>
    </recommendedName>
    <alternativeName>
        <fullName evidence="10">DNA 3'-5' helicase II</fullName>
    </alternativeName>
</protein>
<reference evidence="15" key="1">
    <citation type="submission" date="2019-12" db="EMBL/GenBank/DDBJ databases">
        <title>Novel species isolated from a subtropical stream in China.</title>
        <authorList>
            <person name="Lu H."/>
        </authorList>
    </citation>
    <scope>NUCLEOTIDE SEQUENCE [LARGE SCALE GENOMIC DNA]</scope>
    <source>
        <strain evidence="15">FT81W</strain>
    </source>
</reference>
<dbReference type="PANTHER" id="PTHR11070">
    <property type="entry name" value="UVRD / RECB / PCRA DNA HELICASE FAMILY MEMBER"/>
    <property type="match status" value="1"/>
</dbReference>
<keyword evidence="2 12" id="KW-0547">Nucleotide-binding</keyword>
<evidence type="ECO:0000256" key="4">
    <source>
        <dbReference type="ARBA" id="ARBA00022806"/>
    </source>
</evidence>
<sequence length="615" mass="68965">MSGPKLNPDQQIACNTIDSSCLVVAGPGSGKTKLLEAKAKAILTKYPNARILAVTFTRDAADELRARIINTVGNEYADQIISGTFHSIAIEQLQNARQMPRIISEPEQHIFYEMAYEQVKAEMCLDDLPDEDRICLQDAIYLIEGLKRRFEPKSPAPVAARLLEVYNSLAADKKVIDLQEILMRCVRGMRSGTVAPIAVTHVFVDEFQDTDYVQYCWLYEIYMLLARAPYSRRPVYTVVGDDDQSIYAWRQAMGYQGMMRYIQDFSAQVITLGMNYRSRTEIVRCADILISNNAHRVPKRFDAHNGKGGLIQIQRFPNKEAEVKHIASIIAQATRTAPGEHTYDIPKKEWAVLARNKWLLNKMETALLSFGIPYTRPKGESFWDRQEVVVFLGLLRTVTGNYNSLDQVLTWSHVPGSALAALRQQLGPKLGRMRTAEVNMTGFEAHVTAKVAALQNALRGIKSALSSSNDELVLCLARDYMKEQADSNRAKSNIDLAAEAVQRLKGTLGRRLAYLTQATKQTEATSEGGVELLTLHGSKGLEWTNVVIVGCEEKVIPSEQALSVDPAHQHSQDAIAEERRLFFVGLTRARERVMLTYSIDKNERSRFIAETGIAY</sequence>
<dbReference type="Gene3D" id="3.40.50.300">
    <property type="entry name" value="P-loop containing nucleotide triphosphate hydrolases"/>
    <property type="match status" value="2"/>
</dbReference>
<dbReference type="PROSITE" id="PS51198">
    <property type="entry name" value="UVRD_HELICASE_ATP_BIND"/>
    <property type="match status" value="1"/>
</dbReference>
<evidence type="ECO:0000256" key="6">
    <source>
        <dbReference type="ARBA" id="ARBA00023125"/>
    </source>
</evidence>
<dbReference type="Pfam" id="PF00580">
    <property type="entry name" value="UvrD-helicase"/>
    <property type="match status" value="1"/>
</dbReference>
<dbReference type="InterPro" id="IPR000212">
    <property type="entry name" value="DNA_helicase_UvrD/REP"/>
</dbReference>
<dbReference type="SUPFAM" id="SSF52540">
    <property type="entry name" value="P-loop containing nucleoside triphosphate hydrolases"/>
    <property type="match status" value="1"/>
</dbReference>
<evidence type="ECO:0000256" key="2">
    <source>
        <dbReference type="ARBA" id="ARBA00022741"/>
    </source>
</evidence>
<dbReference type="PANTHER" id="PTHR11070:SF2">
    <property type="entry name" value="ATP-DEPENDENT DNA HELICASE SRS2"/>
    <property type="match status" value="1"/>
</dbReference>
<dbReference type="InterPro" id="IPR013986">
    <property type="entry name" value="DExx_box_DNA_helicase_dom_sf"/>
</dbReference>
<keyword evidence="7" id="KW-0413">Isomerase</keyword>
<organism evidence="15 16">
    <name type="scientific">Duganella vulcania</name>
    <dbReference type="NCBI Taxonomy" id="2692166"/>
    <lineage>
        <taxon>Bacteria</taxon>
        <taxon>Pseudomonadati</taxon>
        <taxon>Pseudomonadota</taxon>
        <taxon>Betaproteobacteria</taxon>
        <taxon>Burkholderiales</taxon>
        <taxon>Oxalobacteraceae</taxon>
        <taxon>Telluria group</taxon>
        <taxon>Duganella</taxon>
    </lineage>
</organism>
<feature type="binding site" evidence="12">
    <location>
        <begin position="25"/>
        <end position="32"/>
    </location>
    <ligand>
        <name>ATP</name>
        <dbReference type="ChEBI" id="CHEBI:30616"/>
    </ligand>
</feature>
<keyword evidence="4 12" id="KW-0347">Helicase</keyword>
<comment type="similarity">
    <text evidence="1">Belongs to the helicase family. UvrD subfamily.</text>
</comment>
<dbReference type="Pfam" id="PF13361">
    <property type="entry name" value="UvrD_C"/>
    <property type="match status" value="2"/>
</dbReference>
<dbReference type="InterPro" id="IPR014017">
    <property type="entry name" value="DNA_helicase_UvrD-like_C"/>
</dbReference>
<proteinExistence type="inferred from homology"/>
<dbReference type="Gene3D" id="1.10.486.10">
    <property type="entry name" value="PCRA, domain 4"/>
    <property type="match status" value="1"/>
</dbReference>
<evidence type="ECO:0000313" key="15">
    <source>
        <dbReference type="EMBL" id="MYM92745.1"/>
    </source>
</evidence>
<gene>
    <name evidence="15" type="ORF">GTP90_02585</name>
</gene>
<feature type="domain" description="UvrD-like helicase C-terminal" evidence="14">
    <location>
        <begin position="280"/>
        <end position="540"/>
    </location>
</feature>
<dbReference type="EC" id="5.6.2.4" evidence="9"/>
<evidence type="ECO:0000259" key="13">
    <source>
        <dbReference type="PROSITE" id="PS51198"/>
    </source>
</evidence>
<dbReference type="GO" id="GO:0043138">
    <property type="term" value="F:3'-5' DNA helicase activity"/>
    <property type="evidence" value="ECO:0007669"/>
    <property type="project" value="UniProtKB-EC"/>
</dbReference>
<feature type="domain" description="UvrD-like helicase ATP-binding" evidence="13">
    <location>
        <begin position="4"/>
        <end position="279"/>
    </location>
</feature>
<evidence type="ECO:0000313" key="16">
    <source>
        <dbReference type="Proteomes" id="UP000447355"/>
    </source>
</evidence>
<keyword evidence="5 12" id="KW-0067">ATP-binding</keyword>
<dbReference type="AlphaFoldDB" id="A0A845GH64"/>
<dbReference type="GO" id="GO:0016787">
    <property type="term" value="F:hydrolase activity"/>
    <property type="evidence" value="ECO:0007669"/>
    <property type="project" value="UniProtKB-UniRule"/>
</dbReference>
<accession>A0A845GH64</accession>
<evidence type="ECO:0000256" key="1">
    <source>
        <dbReference type="ARBA" id="ARBA00009922"/>
    </source>
</evidence>
<dbReference type="InterPro" id="IPR014016">
    <property type="entry name" value="UvrD-like_ATP-bd"/>
</dbReference>
<dbReference type="RefSeq" id="WP_161082003.1">
    <property type="nucleotide sequence ID" value="NZ_WWCX01000001.1"/>
</dbReference>
<evidence type="ECO:0000256" key="10">
    <source>
        <dbReference type="ARBA" id="ARBA00034923"/>
    </source>
</evidence>
<name>A0A845GH64_9BURK</name>
<evidence type="ECO:0000256" key="11">
    <source>
        <dbReference type="ARBA" id="ARBA00048988"/>
    </source>
</evidence>
<evidence type="ECO:0000256" key="12">
    <source>
        <dbReference type="PROSITE-ProRule" id="PRU00560"/>
    </source>
</evidence>
<dbReference type="Gene3D" id="1.10.10.160">
    <property type="match status" value="1"/>
</dbReference>
<dbReference type="EMBL" id="WWCX01000001">
    <property type="protein sequence ID" value="MYM92745.1"/>
    <property type="molecule type" value="Genomic_DNA"/>
</dbReference>
<comment type="catalytic activity">
    <reaction evidence="11">
        <text>ATP + H2O = ADP + phosphate + H(+)</text>
        <dbReference type="Rhea" id="RHEA:13065"/>
        <dbReference type="ChEBI" id="CHEBI:15377"/>
        <dbReference type="ChEBI" id="CHEBI:15378"/>
        <dbReference type="ChEBI" id="CHEBI:30616"/>
        <dbReference type="ChEBI" id="CHEBI:43474"/>
        <dbReference type="ChEBI" id="CHEBI:456216"/>
        <dbReference type="EC" id="5.6.2.4"/>
    </reaction>
</comment>
<evidence type="ECO:0000256" key="9">
    <source>
        <dbReference type="ARBA" id="ARBA00034808"/>
    </source>
</evidence>
<dbReference type="InterPro" id="IPR027417">
    <property type="entry name" value="P-loop_NTPase"/>
</dbReference>
<keyword evidence="3 12" id="KW-0378">Hydrolase</keyword>
<evidence type="ECO:0000256" key="7">
    <source>
        <dbReference type="ARBA" id="ARBA00023235"/>
    </source>
</evidence>
<comment type="caution">
    <text evidence="15">The sequence shown here is derived from an EMBL/GenBank/DDBJ whole genome shotgun (WGS) entry which is preliminary data.</text>
</comment>
<dbReference type="PROSITE" id="PS51217">
    <property type="entry name" value="UVRD_HELICASE_CTER"/>
    <property type="match status" value="1"/>
</dbReference>